<evidence type="ECO:0000256" key="3">
    <source>
        <dbReference type="ARBA" id="ARBA00023235"/>
    </source>
</evidence>
<comment type="pathway">
    <text evidence="4">Carbohydrate degradation; glycolysis; pyruvate from D-glyceraldehyde 3-phosphate: step 3/5.</text>
</comment>
<dbReference type="Pfam" id="PF00300">
    <property type="entry name" value="His_Phos_1"/>
    <property type="match status" value="1"/>
</dbReference>
<feature type="binding site" evidence="4 6">
    <location>
        <position position="58"/>
    </location>
    <ligand>
        <name>substrate</name>
    </ligand>
</feature>
<protein>
    <recommendedName>
        <fullName evidence="4">2,3-bisphosphoglycerate-dependent phosphoglycerate mutase</fullName>
        <shortName evidence="4">BPG-dependent PGAM</shortName>
        <shortName evidence="4">PGAM</shortName>
        <shortName evidence="4">Phosphoglyceromutase</shortName>
        <shortName evidence="4">dPGM</shortName>
        <ecNumber evidence="4">5.4.2.11</ecNumber>
    </recommendedName>
</protein>
<keyword evidence="3 4" id="KW-0413">Isomerase</keyword>
<evidence type="ECO:0000256" key="5">
    <source>
        <dbReference type="PIRSR" id="PIRSR613078-1"/>
    </source>
</evidence>
<proteinExistence type="inferred from homology"/>
<dbReference type="SMART" id="SM00855">
    <property type="entry name" value="PGAM"/>
    <property type="match status" value="1"/>
</dbReference>
<dbReference type="GO" id="GO:0006094">
    <property type="term" value="P:gluconeogenesis"/>
    <property type="evidence" value="ECO:0007669"/>
    <property type="project" value="UniProtKB-UniRule"/>
</dbReference>
<comment type="function">
    <text evidence="4">Catalyzes the interconversion of 2-phosphoglycerate and 3-phosphoglycerate.</text>
</comment>
<dbReference type="InterPro" id="IPR005952">
    <property type="entry name" value="Phosphogly_mut1"/>
</dbReference>
<feature type="binding site" evidence="4 6">
    <location>
        <begin position="8"/>
        <end position="15"/>
    </location>
    <ligand>
        <name>substrate</name>
    </ligand>
</feature>
<feature type="binding site" evidence="4 6">
    <location>
        <begin position="156"/>
        <end position="157"/>
    </location>
    <ligand>
        <name>substrate</name>
    </ligand>
</feature>
<evidence type="ECO:0000313" key="7">
    <source>
        <dbReference type="EMBL" id="OGK48778.1"/>
    </source>
</evidence>
<dbReference type="EC" id="5.4.2.11" evidence="4"/>
<dbReference type="GO" id="GO:0006096">
    <property type="term" value="P:glycolytic process"/>
    <property type="evidence" value="ECO:0007669"/>
    <property type="project" value="UniProtKB-UniRule"/>
</dbReference>
<dbReference type="NCBIfam" id="TIGR01258">
    <property type="entry name" value="pgm_1"/>
    <property type="match status" value="1"/>
</dbReference>
<reference evidence="7 8" key="1">
    <citation type="journal article" date="2016" name="Nat. Commun.">
        <title>Thousands of microbial genomes shed light on interconnected biogeochemical processes in an aquifer system.</title>
        <authorList>
            <person name="Anantharaman K."/>
            <person name="Brown C.T."/>
            <person name="Hug L.A."/>
            <person name="Sharon I."/>
            <person name="Castelle C.J."/>
            <person name="Probst A.J."/>
            <person name="Thomas B.C."/>
            <person name="Singh A."/>
            <person name="Wilkins M.J."/>
            <person name="Karaoz U."/>
            <person name="Brodie E.L."/>
            <person name="Williams K.H."/>
            <person name="Hubbard S.S."/>
            <person name="Banfield J.F."/>
        </authorList>
    </citation>
    <scope>NUCLEOTIDE SEQUENCE [LARGE SCALE GENOMIC DNA]</scope>
</reference>
<feature type="binding site" evidence="4 6">
    <location>
        <begin position="85"/>
        <end position="88"/>
    </location>
    <ligand>
        <name>substrate</name>
    </ligand>
</feature>
<comment type="caution">
    <text evidence="4">Lacks conserved residue(s) required for the propagation of feature annotation.</text>
</comment>
<feature type="binding site" evidence="4 6">
    <location>
        <position position="96"/>
    </location>
    <ligand>
        <name>substrate</name>
    </ligand>
</feature>
<evidence type="ECO:0000256" key="6">
    <source>
        <dbReference type="PIRSR" id="PIRSR613078-2"/>
    </source>
</evidence>
<dbReference type="EMBL" id="MGAL01000010">
    <property type="protein sequence ID" value="OGK48778.1"/>
    <property type="molecule type" value="Genomic_DNA"/>
</dbReference>
<evidence type="ECO:0000256" key="1">
    <source>
        <dbReference type="ARBA" id="ARBA00006717"/>
    </source>
</evidence>
<keyword evidence="2 4" id="KW-0324">Glycolysis</keyword>
<comment type="caution">
    <text evidence="7">The sequence shown here is derived from an EMBL/GenBank/DDBJ whole genome shotgun (WGS) entry which is preliminary data.</text>
</comment>
<dbReference type="CDD" id="cd07067">
    <property type="entry name" value="HP_PGM_like"/>
    <property type="match status" value="1"/>
</dbReference>
<accession>A0A1F7IZI8</accession>
<dbReference type="GO" id="GO:0004619">
    <property type="term" value="F:phosphoglycerate mutase activity"/>
    <property type="evidence" value="ECO:0007669"/>
    <property type="project" value="UniProtKB-UniRule"/>
</dbReference>
<evidence type="ECO:0000313" key="8">
    <source>
        <dbReference type="Proteomes" id="UP000177141"/>
    </source>
</evidence>
<feature type="binding site" evidence="4 6">
    <location>
        <begin position="112"/>
        <end position="113"/>
    </location>
    <ligand>
        <name>substrate</name>
    </ligand>
</feature>
<evidence type="ECO:0000256" key="4">
    <source>
        <dbReference type="HAMAP-Rule" id="MF_01039"/>
    </source>
</evidence>
<dbReference type="InterPro" id="IPR013078">
    <property type="entry name" value="His_Pase_superF_clade-1"/>
</dbReference>
<comment type="similarity">
    <text evidence="1 4">Belongs to the phosphoglycerate mutase family. BPG-dependent PGAM subfamily.</text>
</comment>
<feature type="binding site" evidence="4 6">
    <location>
        <begin position="21"/>
        <end position="22"/>
    </location>
    <ligand>
        <name>substrate</name>
    </ligand>
</feature>
<evidence type="ECO:0000256" key="2">
    <source>
        <dbReference type="ARBA" id="ARBA00023152"/>
    </source>
</evidence>
<dbReference type="Gene3D" id="3.40.50.1240">
    <property type="entry name" value="Phosphoglycerate mutase-like"/>
    <property type="match status" value="1"/>
</dbReference>
<comment type="catalytic activity">
    <reaction evidence="4">
        <text>(2R)-2-phosphoglycerate = (2R)-3-phosphoglycerate</text>
        <dbReference type="Rhea" id="RHEA:15901"/>
        <dbReference type="ChEBI" id="CHEBI:58272"/>
        <dbReference type="ChEBI" id="CHEBI:58289"/>
        <dbReference type="EC" id="5.4.2.11"/>
    </reaction>
</comment>
<keyword evidence="4" id="KW-0312">Gluconeogenesis</keyword>
<name>A0A1F7IZI8_9BACT</name>
<sequence>MSKLILVRHGISTWNKKGWWTGWKDPELASEGYEEARNAAQEIKDVKIDKAYTADLKRTIQTLDEIKKELKIKDIPTIVDWHLRERNYGDLAGKNKWEVKKQYGEKQFMKWRRGWDEPIPNGETLKDVYERLIPYYLNTILSDLNANKNVIISTSGNSLRALVKYIENVPNEQIAKLAIGTGEVYVYETDKNGKMKSKEIRAVNPKRGKV</sequence>
<gene>
    <name evidence="4" type="primary">gpmA</name>
    <name evidence="7" type="ORF">A3A93_03060</name>
</gene>
<dbReference type="PIRSF" id="PIRSF000709">
    <property type="entry name" value="6PFK_2-Ptase"/>
    <property type="match status" value="1"/>
</dbReference>
<dbReference type="HAMAP" id="MF_01039">
    <property type="entry name" value="PGAM_GpmA"/>
    <property type="match status" value="1"/>
</dbReference>
<organism evidence="7 8">
    <name type="scientific">Candidatus Roizmanbacteria bacterium RIFCSPLOWO2_01_FULL_38_12</name>
    <dbReference type="NCBI Taxonomy" id="1802061"/>
    <lineage>
        <taxon>Bacteria</taxon>
        <taxon>Candidatus Roizmaniibacteriota</taxon>
    </lineage>
</organism>
<dbReference type="InterPro" id="IPR029033">
    <property type="entry name" value="His_PPase_superfam"/>
</dbReference>
<feature type="active site" description="Tele-phosphohistidine intermediate" evidence="4 5">
    <location>
        <position position="9"/>
    </location>
</feature>
<dbReference type="PANTHER" id="PTHR11931">
    <property type="entry name" value="PHOSPHOGLYCERATE MUTASE"/>
    <property type="match status" value="1"/>
</dbReference>
<dbReference type="UniPathway" id="UPA00109">
    <property type="reaction ID" value="UER00186"/>
</dbReference>
<dbReference type="STRING" id="1802061.A3A93_03060"/>
<dbReference type="SUPFAM" id="SSF53254">
    <property type="entry name" value="Phosphoglycerate mutase-like"/>
    <property type="match status" value="1"/>
</dbReference>
<dbReference type="Proteomes" id="UP000177141">
    <property type="component" value="Unassembled WGS sequence"/>
</dbReference>
<dbReference type="AlphaFoldDB" id="A0A1F7IZI8"/>
<feature type="active site" description="Proton donor/acceptor" evidence="4 5">
    <location>
        <position position="85"/>
    </location>
</feature>